<feature type="transmembrane region" description="Helical" evidence="6">
    <location>
        <begin position="42"/>
        <end position="61"/>
    </location>
</feature>
<dbReference type="Pfam" id="PF01925">
    <property type="entry name" value="TauE"/>
    <property type="match status" value="1"/>
</dbReference>
<keyword evidence="6" id="KW-1003">Cell membrane</keyword>
<dbReference type="EMBL" id="JACHGW010000012">
    <property type="protein sequence ID" value="MBB6054038.1"/>
    <property type="molecule type" value="Genomic_DNA"/>
</dbReference>
<proteinExistence type="inferred from homology"/>
<dbReference type="PANTHER" id="PTHR43701:SF2">
    <property type="entry name" value="MEMBRANE TRANSPORTER PROTEIN YJNA-RELATED"/>
    <property type="match status" value="1"/>
</dbReference>
<feature type="transmembrane region" description="Helical" evidence="6">
    <location>
        <begin position="106"/>
        <end position="123"/>
    </location>
</feature>
<comment type="caution">
    <text evidence="7">The sequence shown here is derived from an EMBL/GenBank/DDBJ whole genome shotgun (WGS) entry which is preliminary data.</text>
</comment>
<dbReference type="GO" id="GO:0005886">
    <property type="term" value="C:plasma membrane"/>
    <property type="evidence" value="ECO:0007669"/>
    <property type="project" value="UniProtKB-SubCell"/>
</dbReference>
<comment type="similarity">
    <text evidence="2 6">Belongs to the 4-toluene sulfonate uptake permease (TSUP) (TC 2.A.102) family.</text>
</comment>
<dbReference type="InterPro" id="IPR002781">
    <property type="entry name" value="TM_pro_TauE-like"/>
</dbReference>
<keyword evidence="8" id="KW-1185">Reference proteome</keyword>
<dbReference type="Proteomes" id="UP000520814">
    <property type="component" value="Unassembled WGS sequence"/>
</dbReference>
<feature type="transmembrane region" description="Helical" evidence="6">
    <location>
        <begin position="6"/>
        <end position="35"/>
    </location>
</feature>
<evidence type="ECO:0000256" key="1">
    <source>
        <dbReference type="ARBA" id="ARBA00004141"/>
    </source>
</evidence>
<feature type="transmembrane region" description="Helical" evidence="6">
    <location>
        <begin position="143"/>
        <end position="172"/>
    </location>
</feature>
<protein>
    <recommendedName>
        <fullName evidence="6">Probable membrane transporter protein</fullName>
    </recommendedName>
</protein>
<feature type="transmembrane region" description="Helical" evidence="6">
    <location>
        <begin position="67"/>
        <end position="85"/>
    </location>
</feature>
<evidence type="ECO:0000256" key="5">
    <source>
        <dbReference type="ARBA" id="ARBA00023136"/>
    </source>
</evidence>
<dbReference type="PANTHER" id="PTHR43701">
    <property type="entry name" value="MEMBRANE TRANSPORTER PROTEIN MJ0441-RELATED"/>
    <property type="match status" value="1"/>
</dbReference>
<feature type="transmembrane region" description="Helical" evidence="6">
    <location>
        <begin position="208"/>
        <end position="227"/>
    </location>
</feature>
<reference evidence="7 8" key="1">
    <citation type="submission" date="2020-08" db="EMBL/GenBank/DDBJ databases">
        <title>Genomic Encyclopedia of Type Strains, Phase IV (KMG-IV): sequencing the most valuable type-strain genomes for metagenomic binning, comparative biology and taxonomic classification.</title>
        <authorList>
            <person name="Goeker M."/>
        </authorList>
    </citation>
    <scope>NUCLEOTIDE SEQUENCE [LARGE SCALE GENOMIC DNA]</scope>
    <source>
        <strain evidence="7 8">DSM 23562</strain>
    </source>
</reference>
<comment type="subcellular location">
    <subcellularLocation>
        <location evidence="6">Cell membrane</location>
        <topology evidence="6">Multi-pass membrane protein</topology>
    </subcellularLocation>
    <subcellularLocation>
        <location evidence="1">Membrane</location>
        <topology evidence="1">Multi-pass membrane protein</topology>
    </subcellularLocation>
</comment>
<dbReference type="RefSeq" id="WP_184204119.1">
    <property type="nucleotide sequence ID" value="NZ_JACHGW010000012.1"/>
</dbReference>
<organism evidence="7 8">
    <name type="scientific">Armatimonas rosea</name>
    <dbReference type="NCBI Taxonomy" id="685828"/>
    <lineage>
        <taxon>Bacteria</taxon>
        <taxon>Bacillati</taxon>
        <taxon>Armatimonadota</taxon>
        <taxon>Armatimonadia</taxon>
        <taxon>Armatimonadales</taxon>
        <taxon>Armatimonadaceae</taxon>
        <taxon>Armatimonas</taxon>
    </lineage>
</organism>
<evidence type="ECO:0000256" key="2">
    <source>
        <dbReference type="ARBA" id="ARBA00009142"/>
    </source>
</evidence>
<evidence type="ECO:0000256" key="6">
    <source>
        <dbReference type="RuleBase" id="RU363041"/>
    </source>
</evidence>
<keyword evidence="3 6" id="KW-0812">Transmembrane</keyword>
<keyword evidence="5 6" id="KW-0472">Membrane</keyword>
<dbReference type="InterPro" id="IPR051598">
    <property type="entry name" value="TSUP/Inactive_protease-like"/>
</dbReference>
<evidence type="ECO:0000256" key="3">
    <source>
        <dbReference type="ARBA" id="ARBA00022692"/>
    </source>
</evidence>
<sequence>MEVFGYLAAVVIGITLGLMGGGGSILTVPVLVYLFGQPASLATGYSLFIVGATAAIGAGLMTRRGLVVWRAVLGFALPSFVTVWLTRHYLLPAIPDSLGKVSRDTLLLIFFAALMLATAISMLRKRKEATGETAESTDLRQLVPPALIVGIVTGLVGAGGGFLIVPALTLAVKLPIKRAVGTSLAIISANSLFGFFSDAKIRGEAHWGFLLTLTALAAVGMGIGTLLSKRIPGDKLRPAFGVFLLVMGTYMVGREIFLHR</sequence>
<evidence type="ECO:0000256" key="4">
    <source>
        <dbReference type="ARBA" id="ARBA00022989"/>
    </source>
</evidence>
<dbReference type="AlphaFoldDB" id="A0A7W9SX35"/>
<feature type="transmembrane region" description="Helical" evidence="6">
    <location>
        <begin position="179"/>
        <end position="196"/>
    </location>
</feature>
<name>A0A7W9SX35_ARMRO</name>
<evidence type="ECO:0000313" key="8">
    <source>
        <dbReference type="Proteomes" id="UP000520814"/>
    </source>
</evidence>
<accession>A0A7W9SX35</accession>
<evidence type="ECO:0000313" key="7">
    <source>
        <dbReference type="EMBL" id="MBB6054038.1"/>
    </source>
</evidence>
<gene>
    <name evidence="7" type="ORF">HNQ39_005885</name>
</gene>
<keyword evidence="4 6" id="KW-1133">Transmembrane helix</keyword>
<feature type="transmembrane region" description="Helical" evidence="6">
    <location>
        <begin position="239"/>
        <end position="257"/>
    </location>
</feature>